<evidence type="ECO:0000259" key="4">
    <source>
        <dbReference type="Pfam" id="PF25973"/>
    </source>
</evidence>
<comment type="caution">
    <text evidence="6">The sequence shown here is derived from an EMBL/GenBank/DDBJ whole genome shotgun (WGS) entry which is preliminary data.</text>
</comment>
<dbReference type="InterPro" id="IPR058647">
    <property type="entry name" value="BSH_CzcB-like"/>
</dbReference>
<dbReference type="EMBL" id="SACK01000004">
    <property type="protein sequence ID" value="RVU00577.1"/>
    <property type="molecule type" value="Genomic_DNA"/>
</dbReference>
<evidence type="ECO:0000313" key="7">
    <source>
        <dbReference type="Proteomes" id="UP000282759"/>
    </source>
</evidence>
<dbReference type="Gene3D" id="2.40.420.20">
    <property type="match status" value="1"/>
</dbReference>
<comment type="similarity">
    <text evidence="1">Belongs to the membrane fusion protein (MFP) (TC 8.A.1) family.</text>
</comment>
<dbReference type="PANTHER" id="PTHR30469:SF15">
    <property type="entry name" value="HLYD FAMILY OF SECRETION PROTEINS"/>
    <property type="match status" value="1"/>
</dbReference>
<evidence type="ECO:0000256" key="1">
    <source>
        <dbReference type="ARBA" id="ARBA00009477"/>
    </source>
</evidence>
<evidence type="ECO:0000259" key="2">
    <source>
        <dbReference type="Pfam" id="PF25893"/>
    </source>
</evidence>
<dbReference type="OrthoDB" id="9806939at2"/>
<sequence length="367" mass="39410">MKNLLYIAALLFLASCGGNKPKDKKAELAELQKQQAELNAKIAKLQAEIGTNDSGKVLDVTVYKVETGQFSNYVEIQGKIDAEENVTAFPQAAGVITAIYVKPGQRVSKGQKLVQLDNSVLVQQIGQAEAQVTLARSLYQRQKNLWDQKIGTEVQFLQAQTNLQSTEKQLSALRQQSALYSIKSPINGTIEQMDLKLGESVSPGLSGIGIVNDKNLKVKANVPESYASSVSTGNKVKILIPDANDSVTTSVTFAGKAIDPVSRSFPIEVKLPSRNTLRPNMTAVLKIADYTKANAIAVPVKAIQKSENGDYVYVNQNGVAKQKNVKQGNVSGGRAEIVSGLQTGDLVIVEGAADLEDGDKVKVLQGI</sequence>
<dbReference type="InterPro" id="IPR058648">
    <property type="entry name" value="HH_CzcB-like"/>
</dbReference>
<name>A0A3S2Y0G8_9SPHI</name>
<dbReference type="Gene3D" id="1.10.287.470">
    <property type="entry name" value="Helix hairpin bin"/>
    <property type="match status" value="1"/>
</dbReference>
<gene>
    <name evidence="6" type="ORF">EOD41_11275</name>
</gene>
<dbReference type="Gene3D" id="2.40.30.170">
    <property type="match status" value="1"/>
</dbReference>
<dbReference type="Gene3D" id="2.40.50.100">
    <property type="match status" value="1"/>
</dbReference>
<dbReference type="GO" id="GO:1990281">
    <property type="term" value="C:efflux pump complex"/>
    <property type="evidence" value="ECO:0007669"/>
    <property type="project" value="TreeGrafter"/>
</dbReference>
<feature type="domain" description="CusB-like beta-barrel" evidence="3">
    <location>
        <begin position="218"/>
        <end position="288"/>
    </location>
</feature>
<dbReference type="NCBIfam" id="TIGR01730">
    <property type="entry name" value="RND_mfp"/>
    <property type="match status" value="1"/>
</dbReference>
<dbReference type="GO" id="GO:0015562">
    <property type="term" value="F:efflux transmembrane transporter activity"/>
    <property type="evidence" value="ECO:0007669"/>
    <property type="project" value="TreeGrafter"/>
</dbReference>
<evidence type="ECO:0000259" key="5">
    <source>
        <dbReference type="Pfam" id="PF25989"/>
    </source>
</evidence>
<feature type="domain" description="YknX-like C-terminal permuted SH3-like" evidence="5">
    <location>
        <begin position="295"/>
        <end position="363"/>
    </location>
</feature>
<organism evidence="6 7">
    <name type="scientific">Mucilaginibacter limnophilus</name>
    <dbReference type="NCBI Taxonomy" id="1932778"/>
    <lineage>
        <taxon>Bacteria</taxon>
        <taxon>Pseudomonadati</taxon>
        <taxon>Bacteroidota</taxon>
        <taxon>Sphingobacteriia</taxon>
        <taxon>Sphingobacteriales</taxon>
        <taxon>Sphingobacteriaceae</taxon>
        <taxon>Mucilaginibacter</taxon>
    </lineage>
</organism>
<dbReference type="InterPro" id="IPR006143">
    <property type="entry name" value="RND_pump_MFP"/>
</dbReference>
<dbReference type="PANTHER" id="PTHR30469">
    <property type="entry name" value="MULTIDRUG RESISTANCE PROTEIN MDTA"/>
    <property type="match status" value="1"/>
</dbReference>
<evidence type="ECO:0000313" key="6">
    <source>
        <dbReference type="EMBL" id="RVU00577.1"/>
    </source>
</evidence>
<dbReference type="Pfam" id="PF25893">
    <property type="entry name" value="HH_CzcB"/>
    <property type="match status" value="1"/>
</dbReference>
<accession>A0A3S2Y0G8</accession>
<dbReference type="InterPro" id="IPR058637">
    <property type="entry name" value="YknX-like_C"/>
</dbReference>
<proteinExistence type="inferred from homology"/>
<dbReference type="Proteomes" id="UP000282759">
    <property type="component" value="Unassembled WGS sequence"/>
</dbReference>
<feature type="domain" description="CzcB-like alpha-helical hairpin" evidence="2">
    <location>
        <begin position="127"/>
        <end position="176"/>
    </location>
</feature>
<dbReference type="AlphaFoldDB" id="A0A3S2Y0G8"/>
<dbReference type="Pfam" id="PF25973">
    <property type="entry name" value="BSH_CzcB"/>
    <property type="match status" value="1"/>
</dbReference>
<reference evidence="6 7" key="1">
    <citation type="submission" date="2019-01" db="EMBL/GenBank/DDBJ databases">
        <authorList>
            <person name="Chen W.-M."/>
        </authorList>
    </citation>
    <scope>NUCLEOTIDE SEQUENCE [LARGE SCALE GENOMIC DNA]</scope>
    <source>
        <strain evidence="6 7">YBJ-36</strain>
    </source>
</reference>
<dbReference type="RefSeq" id="WP_127704918.1">
    <property type="nucleotide sequence ID" value="NZ_SACK01000004.1"/>
</dbReference>
<dbReference type="Pfam" id="PF25954">
    <property type="entry name" value="Beta-barrel_RND_2"/>
    <property type="match status" value="1"/>
</dbReference>
<feature type="domain" description="CzcB-like barrel-sandwich hybrid" evidence="4">
    <location>
        <begin position="89"/>
        <end position="202"/>
    </location>
</feature>
<evidence type="ECO:0000259" key="3">
    <source>
        <dbReference type="Pfam" id="PF25954"/>
    </source>
</evidence>
<dbReference type="Pfam" id="PF25989">
    <property type="entry name" value="YknX_C"/>
    <property type="match status" value="1"/>
</dbReference>
<protein>
    <submittedName>
        <fullName evidence="6">Efflux RND transporter periplasmic adaptor subunit</fullName>
    </submittedName>
</protein>
<dbReference type="InterPro" id="IPR058792">
    <property type="entry name" value="Beta-barrel_RND_2"/>
</dbReference>
<keyword evidence="7" id="KW-1185">Reference proteome</keyword>
<dbReference type="SUPFAM" id="SSF111369">
    <property type="entry name" value="HlyD-like secretion proteins"/>
    <property type="match status" value="1"/>
</dbReference>
<dbReference type="PROSITE" id="PS51257">
    <property type="entry name" value="PROKAR_LIPOPROTEIN"/>
    <property type="match status" value="1"/>
</dbReference>